<proteinExistence type="inferred from homology"/>
<dbReference type="InterPro" id="IPR020605">
    <property type="entry name" value="Octanoyltransferase_CS"/>
</dbReference>
<dbReference type="PROSITE" id="PS51733">
    <property type="entry name" value="BPL_LPL_CATALYTIC"/>
    <property type="match status" value="1"/>
</dbReference>
<feature type="binding site" evidence="6 9">
    <location>
        <begin position="138"/>
        <end position="140"/>
    </location>
    <ligand>
        <name>substrate</name>
    </ligand>
</feature>
<dbReference type="CDD" id="cd16444">
    <property type="entry name" value="LipB"/>
    <property type="match status" value="1"/>
</dbReference>
<keyword evidence="2 6" id="KW-0963">Cytoplasm</keyword>
<organism evidence="12 13">
    <name type="scientific">Candidatus Pantoea edessiphila</name>
    <dbReference type="NCBI Taxonomy" id="2044610"/>
    <lineage>
        <taxon>Bacteria</taxon>
        <taxon>Pseudomonadati</taxon>
        <taxon>Pseudomonadota</taxon>
        <taxon>Gammaproteobacteria</taxon>
        <taxon>Enterobacterales</taxon>
        <taxon>Erwiniaceae</taxon>
        <taxon>Pantoea</taxon>
    </lineage>
</organism>
<dbReference type="SUPFAM" id="SSF55681">
    <property type="entry name" value="Class II aaRS and biotin synthetases"/>
    <property type="match status" value="1"/>
</dbReference>
<comment type="caution">
    <text evidence="12">The sequence shown here is derived from an EMBL/GenBank/DDBJ whole genome shotgun (WGS) entry which is preliminary data.</text>
</comment>
<dbReference type="GO" id="GO:0005737">
    <property type="term" value="C:cytoplasm"/>
    <property type="evidence" value="ECO:0007669"/>
    <property type="project" value="UniProtKB-SubCell"/>
</dbReference>
<feature type="binding site" evidence="6 9">
    <location>
        <begin position="151"/>
        <end position="153"/>
    </location>
    <ligand>
        <name>substrate</name>
    </ligand>
</feature>
<comment type="miscellaneous">
    <text evidence="6">In the reaction, the free carboxyl group of octanoic acid is attached via an amide linkage to the epsilon-amino group of a specific lysine residue of lipoyl domains of lipoate-dependent enzymes.</text>
</comment>
<comment type="similarity">
    <text evidence="6 7">Belongs to the LipB family.</text>
</comment>
<comment type="function">
    <text evidence="5 6 7">Catalyzes the transfer of endogenously produced octanoic acid from octanoyl-acyl-carrier-protein onto the lipoyl domains of lipoate-dependent enzymes. Lipoyl-ACP can also act as a substrate although octanoyl-ACP is likely to be the physiological substrate.</text>
</comment>
<dbReference type="InterPro" id="IPR004143">
    <property type="entry name" value="BPL_LPL_catalytic"/>
</dbReference>
<dbReference type="GO" id="GO:0033819">
    <property type="term" value="F:lipoyl(octanoyl) transferase activity"/>
    <property type="evidence" value="ECO:0007669"/>
    <property type="project" value="UniProtKB-EC"/>
</dbReference>
<keyword evidence="3 6" id="KW-0808">Transferase</keyword>
<feature type="active site" description="Acyl-thioester intermediate" evidence="6 8">
    <location>
        <position position="169"/>
    </location>
</feature>
<protein>
    <recommendedName>
        <fullName evidence="6 7">Octanoyltransferase</fullName>
        <ecNumber evidence="6 7">2.3.1.181</ecNumber>
    </recommendedName>
    <alternativeName>
        <fullName evidence="6">Lipoate-protein ligase B</fullName>
    </alternativeName>
    <alternativeName>
        <fullName evidence="6">Lipoyl/octanoyl transferase</fullName>
    </alternativeName>
    <alternativeName>
        <fullName evidence="6">Octanoyl-[acyl-carrier-protein]-protein N-octanoyltransferase</fullName>
    </alternativeName>
</protein>
<feature type="site" description="Lowers pKa of active site Cys" evidence="6 10">
    <location>
        <position position="135"/>
    </location>
</feature>
<evidence type="ECO:0000256" key="7">
    <source>
        <dbReference type="PIRNR" id="PIRNR016262"/>
    </source>
</evidence>
<evidence type="ECO:0000256" key="6">
    <source>
        <dbReference type="HAMAP-Rule" id="MF_00013"/>
    </source>
</evidence>
<dbReference type="InterPro" id="IPR000544">
    <property type="entry name" value="Octanoyltransferase"/>
</dbReference>
<dbReference type="Pfam" id="PF21948">
    <property type="entry name" value="LplA-B_cat"/>
    <property type="match status" value="1"/>
</dbReference>
<dbReference type="GO" id="GO:0009249">
    <property type="term" value="P:protein lipoylation"/>
    <property type="evidence" value="ECO:0007669"/>
    <property type="project" value="InterPro"/>
</dbReference>
<dbReference type="NCBIfam" id="NF010922">
    <property type="entry name" value="PRK14342.1"/>
    <property type="match status" value="1"/>
</dbReference>
<dbReference type="Gene3D" id="3.30.930.10">
    <property type="entry name" value="Bira Bifunctional Protein, Domain 2"/>
    <property type="match status" value="1"/>
</dbReference>
<feature type="domain" description="BPL/LPL catalytic" evidence="11">
    <location>
        <begin position="32"/>
        <end position="207"/>
    </location>
</feature>
<dbReference type="PANTHER" id="PTHR10993:SF7">
    <property type="entry name" value="LIPOYLTRANSFERASE 2, MITOCHONDRIAL-RELATED"/>
    <property type="match status" value="1"/>
</dbReference>
<dbReference type="PIRSF" id="PIRSF016262">
    <property type="entry name" value="LPLase"/>
    <property type="match status" value="1"/>
</dbReference>
<dbReference type="NCBIfam" id="TIGR00214">
    <property type="entry name" value="lipB"/>
    <property type="match status" value="1"/>
</dbReference>
<dbReference type="PANTHER" id="PTHR10993">
    <property type="entry name" value="OCTANOYLTRANSFERASE"/>
    <property type="match status" value="1"/>
</dbReference>
<evidence type="ECO:0000256" key="2">
    <source>
        <dbReference type="ARBA" id="ARBA00022490"/>
    </source>
</evidence>
<dbReference type="EC" id="2.3.1.181" evidence="6 7"/>
<evidence type="ECO:0000313" key="12">
    <source>
        <dbReference type="EMBL" id="PPI88713.1"/>
    </source>
</evidence>
<dbReference type="Proteomes" id="UP000295937">
    <property type="component" value="Unassembled WGS sequence"/>
</dbReference>
<evidence type="ECO:0000256" key="1">
    <source>
        <dbReference type="ARBA" id="ARBA00004821"/>
    </source>
</evidence>
<dbReference type="UniPathway" id="UPA00538">
    <property type="reaction ID" value="UER00592"/>
</dbReference>
<evidence type="ECO:0000256" key="4">
    <source>
        <dbReference type="ARBA" id="ARBA00023315"/>
    </source>
</evidence>
<reference evidence="12 13" key="1">
    <citation type="journal article" date="2018" name="Genome Biol. Evol.">
        <title>Cladogenesis and Genomic Streamlining in Extracellular Endosymbionts of Tropical Stink Bugs.</title>
        <authorList>
            <person name="Otero-Bravo A."/>
            <person name="Goffredi S."/>
            <person name="Sabree Z.L."/>
        </authorList>
    </citation>
    <scope>NUCLEOTIDE SEQUENCE [LARGE SCALE GENOMIC DNA]</scope>
    <source>
        <strain evidence="12 13">SoEO</strain>
    </source>
</reference>
<name>A0A2P5T2C8_9GAMM</name>
<dbReference type="EMBL" id="PDKR01000001">
    <property type="protein sequence ID" value="PPI88713.1"/>
    <property type="molecule type" value="Genomic_DNA"/>
</dbReference>
<feature type="binding site" evidence="6 9">
    <location>
        <begin position="71"/>
        <end position="78"/>
    </location>
    <ligand>
        <name>substrate</name>
    </ligand>
</feature>
<evidence type="ECO:0000259" key="11">
    <source>
        <dbReference type="PROSITE" id="PS51733"/>
    </source>
</evidence>
<keyword evidence="4 6" id="KW-0012">Acyltransferase</keyword>
<evidence type="ECO:0000256" key="3">
    <source>
        <dbReference type="ARBA" id="ARBA00022679"/>
    </source>
</evidence>
<evidence type="ECO:0000256" key="10">
    <source>
        <dbReference type="PIRSR" id="PIRSR016262-3"/>
    </source>
</evidence>
<dbReference type="PROSITE" id="PS01313">
    <property type="entry name" value="LIPB"/>
    <property type="match status" value="1"/>
</dbReference>
<dbReference type="OrthoDB" id="9787061at2"/>
<sequence length="211" mass="24309">MPTNSIIVRQLNLCDWQSISIAMHQYTSQRNQRSYDQIWLVEHYSIFTQGRTGKSKHILQPSLIKIVQSDRGGQITYHGPGQQIMYVLIDLKRQKIKVKELVSILEKTVINTLNYFEIKAHNRLDAPGVYVKNKKICSLGLRISNGCSLHGLALNVTVDLKPFLIINPCGYADMKMTKIQNYCPNINIDKVRSLLILEFSSLMNYQHIKYQ</sequence>
<gene>
    <name evidence="6" type="primary">lipB</name>
    <name evidence="12" type="ORF">CRV09_00105</name>
</gene>
<evidence type="ECO:0000313" key="13">
    <source>
        <dbReference type="Proteomes" id="UP000295937"/>
    </source>
</evidence>
<comment type="subcellular location">
    <subcellularLocation>
        <location evidence="6">Cytoplasm</location>
    </subcellularLocation>
</comment>
<evidence type="ECO:0000256" key="8">
    <source>
        <dbReference type="PIRSR" id="PIRSR016262-1"/>
    </source>
</evidence>
<comment type="pathway">
    <text evidence="1 6 7">Protein modification; protein lipoylation via endogenous pathway; protein N(6)-(lipoyl)lysine from octanoyl-[acyl-carrier-protein]: step 1/2.</text>
</comment>
<dbReference type="RefSeq" id="WP_136132141.1">
    <property type="nucleotide sequence ID" value="NZ_PDKR01000001.1"/>
</dbReference>
<comment type="catalytic activity">
    <reaction evidence="6 7">
        <text>octanoyl-[ACP] + L-lysyl-[protein] = N(6)-octanoyl-L-lysyl-[protein] + holo-[ACP] + H(+)</text>
        <dbReference type="Rhea" id="RHEA:17665"/>
        <dbReference type="Rhea" id="RHEA-COMP:9636"/>
        <dbReference type="Rhea" id="RHEA-COMP:9685"/>
        <dbReference type="Rhea" id="RHEA-COMP:9752"/>
        <dbReference type="Rhea" id="RHEA-COMP:9928"/>
        <dbReference type="ChEBI" id="CHEBI:15378"/>
        <dbReference type="ChEBI" id="CHEBI:29969"/>
        <dbReference type="ChEBI" id="CHEBI:64479"/>
        <dbReference type="ChEBI" id="CHEBI:78463"/>
        <dbReference type="ChEBI" id="CHEBI:78809"/>
        <dbReference type="EC" id="2.3.1.181"/>
    </reaction>
</comment>
<dbReference type="InterPro" id="IPR045864">
    <property type="entry name" value="aa-tRNA-synth_II/BPL/LPL"/>
</dbReference>
<evidence type="ECO:0000256" key="9">
    <source>
        <dbReference type="PIRSR" id="PIRSR016262-2"/>
    </source>
</evidence>
<dbReference type="HAMAP" id="MF_00013">
    <property type="entry name" value="LipB"/>
    <property type="match status" value="1"/>
</dbReference>
<accession>A0A2P5T2C8</accession>
<dbReference type="FunFam" id="3.30.930.10:FF:000020">
    <property type="entry name" value="Octanoyltransferase"/>
    <property type="match status" value="1"/>
</dbReference>
<evidence type="ECO:0000256" key="5">
    <source>
        <dbReference type="ARBA" id="ARBA00024732"/>
    </source>
</evidence>
<dbReference type="AlphaFoldDB" id="A0A2P5T2C8"/>